<comment type="caution">
    <text evidence="1">The sequence shown here is derived from an EMBL/GenBank/DDBJ whole genome shotgun (WGS) entry which is preliminary data.</text>
</comment>
<evidence type="ECO:0000313" key="2">
    <source>
        <dbReference type="Proteomes" id="UP000012429"/>
    </source>
</evidence>
<dbReference type="EMBL" id="AQHN01000056">
    <property type="protein sequence ID" value="ENN87356.1"/>
    <property type="molecule type" value="Genomic_DNA"/>
</dbReference>
<evidence type="ECO:0000313" key="1">
    <source>
        <dbReference type="EMBL" id="ENN87356.1"/>
    </source>
</evidence>
<organism evidence="1 2">
    <name type="scientific">Rhizobium freirei PRF 81</name>
    <dbReference type="NCBI Taxonomy" id="363754"/>
    <lineage>
        <taxon>Bacteria</taxon>
        <taxon>Pseudomonadati</taxon>
        <taxon>Pseudomonadota</taxon>
        <taxon>Alphaproteobacteria</taxon>
        <taxon>Hyphomicrobiales</taxon>
        <taxon>Rhizobiaceae</taxon>
        <taxon>Rhizobium/Agrobacterium group</taxon>
        <taxon>Rhizobium</taxon>
    </lineage>
</organism>
<keyword evidence="2" id="KW-1185">Reference proteome</keyword>
<dbReference type="AlphaFoldDB" id="N6V2N9"/>
<name>N6V2N9_9HYPH</name>
<gene>
    <name evidence="1" type="ORF">RHSP_26704</name>
</gene>
<sequence length="351" mass="38839">MSRSDRGGAYSPLIQSPMVALPAHQLLHQPRILRRQRSDSRPVQLLAAMRKQGQEPITQQARKRQRHIKRLASSQCQPNVLLSQRRRKTGRLELAVCDQPAIGLIDGRVEQRRGQEIEIGVPVDTALLDERHGLAERLDDGGDEEIAAELDEIGGLWFFAEYEGTLTDSLEERRDRLDGIRRTCCGNEELCRGSGFRTTEDGCRHEALACRGVLFGEPLGHRHADRACGDMNRALAEAVENPAIAMDDGRERVVMGEHGKDGLATARFRHRRRNLGALAGQSLGLVARAIVDRHLMPGLDEIGCHGAAHLAQPDKSDFHGISPSQSACLGCPRAFGFKKKPAVFRQRVSDV</sequence>
<protein>
    <submittedName>
        <fullName evidence="1">Uncharacterized protein</fullName>
    </submittedName>
</protein>
<reference evidence="1 2" key="1">
    <citation type="journal article" date="2012" name="BMC Genomics">
        <title>Genomic basis of broad host range and environmental adaptability of Rhizobium tropici CIAT 899 and Rhizobium sp. PRF 81 which are used in inoculants for common bean (Phaseolus vulgaris L.).</title>
        <authorList>
            <person name="Ormeno-Orrillo E."/>
            <person name="Menna P."/>
            <person name="Almeida L.G."/>
            <person name="Ollero F.J."/>
            <person name="Nicolas M.F."/>
            <person name="Pains Rodrigues E."/>
            <person name="Shigueyoshi Nakatani A."/>
            <person name="Silva Batista J.S."/>
            <person name="Oliveira Chueire L.M."/>
            <person name="Souza R.C."/>
            <person name="Ribeiro Vasconcelos A.T."/>
            <person name="Megias M."/>
            <person name="Hungria M."/>
            <person name="Martinez-Romero E."/>
        </authorList>
    </citation>
    <scope>NUCLEOTIDE SEQUENCE [LARGE SCALE GENOMIC DNA]</scope>
    <source>
        <strain evidence="1 2">PRF 81</strain>
    </source>
</reference>
<dbReference type="Proteomes" id="UP000012429">
    <property type="component" value="Unassembled WGS sequence"/>
</dbReference>
<proteinExistence type="predicted"/>
<accession>N6V2N9</accession>